<dbReference type="RefSeq" id="WP_190404503.1">
    <property type="nucleotide sequence ID" value="NZ_JACJQB010000047.1"/>
</dbReference>
<keyword evidence="2" id="KW-1185">Reference proteome</keyword>
<dbReference type="PROSITE" id="PS51257">
    <property type="entry name" value="PROKAR_LIPOPROTEIN"/>
    <property type="match status" value="1"/>
</dbReference>
<accession>A0ABR8A1M7</accession>
<reference evidence="1 2" key="1">
    <citation type="journal article" date="2020" name="ISME J.">
        <title>Comparative genomics reveals insights into cyanobacterial evolution and habitat adaptation.</title>
        <authorList>
            <person name="Chen M.Y."/>
            <person name="Teng W.K."/>
            <person name="Zhao L."/>
            <person name="Hu C.X."/>
            <person name="Zhou Y.K."/>
            <person name="Han B.P."/>
            <person name="Song L.R."/>
            <person name="Shu W.S."/>
        </authorList>
    </citation>
    <scope>NUCLEOTIDE SEQUENCE [LARGE SCALE GENOMIC DNA]</scope>
    <source>
        <strain evidence="1 2">FACHB-723</strain>
    </source>
</reference>
<protein>
    <submittedName>
        <fullName evidence="1">Uncharacterized protein</fullName>
    </submittedName>
</protein>
<name>A0ABR8A1M7_9CYAN</name>
<dbReference type="Proteomes" id="UP000642094">
    <property type="component" value="Unassembled WGS sequence"/>
</dbReference>
<evidence type="ECO:0000313" key="1">
    <source>
        <dbReference type="EMBL" id="MBD2189680.1"/>
    </source>
</evidence>
<dbReference type="EMBL" id="JACJQB010000047">
    <property type="protein sequence ID" value="MBD2189680.1"/>
    <property type="molecule type" value="Genomic_DNA"/>
</dbReference>
<sequence length="266" mass="29063">MSKFQLYFATIAIAGFTIGCQQAPSVPTEKSINYLRSQLNLSPNLKIVAESQQPQSVNINDLCQTSEPTQAGFAIKLIAEDIRYTLQTNQDASKIEICGSEDAKPAATAKYNGAGYTLRYPASWQAIDLGLEPSGASAVIFTPSREIKGANAQIIQELQQSQQIHVMVARQPIKNRISTASENPKDVVNLPFDAKVKGAKSGSKQEFKIAIADTSGSSQLWKVKVLTLEVDDFFHTVSYYQPNSQSDDGSQTFEQFANSFSLIQSP</sequence>
<proteinExistence type="predicted"/>
<gene>
    <name evidence="1" type="ORF">H6F41_16215</name>
</gene>
<evidence type="ECO:0000313" key="2">
    <source>
        <dbReference type="Proteomes" id="UP000642094"/>
    </source>
</evidence>
<comment type="caution">
    <text evidence="1">The sequence shown here is derived from an EMBL/GenBank/DDBJ whole genome shotgun (WGS) entry which is preliminary data.</text>
</comment>
<organism evidence="1 2">
    <name type="scientific">Pseudanabaena mucicola FACHB-723</name>
    <dbReference type="NCBI Taxonomy" id="2692860"/>
    <lineage>
        <taxon>Bacteria</taxon>
        <taxon>Bacillati</taxon>
        <taxon>Cyanobacteriota</taxon>
        <taxon>Cyanophyceae</taxon>
        <taxon>Pseudanabaenales</taxon>
        <taxon>Pseudanabaenaceae</taxon>
        <taxon>Pseudanabaena</taxon>
    </lineage>
</organism>